<gene>
    <name evidence="4" type="ORF">EV675_0232</name>
</gene>
<dbReference type="Proteomes" id="UP000292445">
    <property type="component" value="Unassembled WGS sequence"/>
</dbReference>
<dbReference type="EMBL" id="SGXC01000001">
    <property type="protein sequence ID" value="RZS84223.1"/>
    <property type="molecule type" value="Genomic_DNA"/>
</dbReference>
<comment type="caution">
    <text evidence="4">The sequence shown here is derived from an EMBL/GenBank/DDBJ whole genome shotgun (WGS) entry which is preliminary data.</text>
</comment>
<dbReference type="GO" id="GO:0005737">
    <property type="term" value="C:cytoplasm"/>
    <property type="evidence" value="ECO:0007669"/>
    <property type="project" value="TreeGrafter"/>
</dbReference>
<proteinExistence type="predicted"/>
<sequence length="436" mass="47930">MTQDSKKKPNILLITTDQHRGDCVGFAGRKVKTPHIDDMARRGTVFSSCITSNIVCQPSRASILTGLLPLTHSVCDNGIDLPEATGEAGFAGSLAASGCQTGFIGKAHFSTHHTFQPTGRPECQYSEPEFGADWNGPYMGFNHVELVVEGHNYWLPTPLPGGLHHSRWYYGDGLGDLRNERYKTDLGPPSGAPQTFRSALPAAWHNSTWIGDRTIEFLRNQGDTPFCLWASFPDPHHPFDCPEPWSRLHHPDDVDLPKHRTTDYDRRPWWHRASMENRPQGNAEVQALRQNFSRMPTQPDAQLRQVIANYYGMISQVDHQIGRINTALHELGLDDNTLVVFTSDHGEWLGDHGLMLKGPMAYDGVLRVAMVATGPGVVAGQTVQDPVSTLDLAATFSDYSGALPLGEHHGRSLRAIAGGVDGSTKAGFFGEHLDAV</sequence>
<dbReference type="AlphaFoldDB" id="A0A4Q7NHA4"/>
<dbReference type="GO" id="GO:0046872">
    <property type="term" value="F:metal ion binding"/>
    <property type="evidence" value="ECO:0007669"/>
    <property type="project" value="UniProtKB-KW"/>
</dbReference>
<evidence type="ECO:0000259" key="3">
    <source>
        <dbReference type="Pfam" id="PF00884"/>
    </source>
</evidence>
<dbReference type="PANTHER" id="PTHR45953:SF1">
    <property type="entry name" value="IDURONATE 2-SULFATASE"/>
    <property type="match status" value="1"/>
</dbReference>
<protein>
    <submittedName>
        <fullName evidence="4">Arylsulfatase A-like enzyme</fullName>
    </submittedName>
</protein>
<reference evidence="4 5" key="1">
    <citation type="submission" date="2019-02" db="EMBL/GenBank/DDBJ databases">
        <title>Genomic Encyclopedia of Type Strains, Phase IV (KMG-IV): sequencing the most valuable type-strain genomes for metagenomic binning, comparative biology and taxonomic classification.</title>
        <authorList>
            <person name="Goeker M."/>
        </authorList>
    </citation>
    <scope>NUCLEOTIDE SEQUENCE [LARGE SCALE GENOMIC DNA]</scope>
    <source>
        <strain evidence="4 5">K24</strain>
    </source>
</reference>
<keyword evidence="5" id="KW-1185">Reference proteome</keyword>
<dbReference type="Gene3D" id="3.40.720.10">
    <property type="entry name" value="Alkaline Phosphatase, subunit A"/>
    <property type="match status" value="1"/>
</dbReference>
<dbReference type="GO" id="GO:0008484">
    <property type="term" value="F:sulfuric ester hydrolase activity"/>
    <property type="evidence" value="ECO:0007669"/>
    <property type="project" value="TreeGrafter"/>
</dbReference>
<dbReference type="InterPro" id="IPR000917">
    <property type="entry name" value="Sulfatase_N"/>
</dbReference>
<organism evidence="4 5">
    <name type="scientific">Pigmentiphaga kullae</name>
    <dbReference type="NCBI Taxonomy" id="151784"/>
    <lineage>
        <taxon>Bacteria</taxon>
        <taxon>Pseudomonadati</taxon>
        <taxon>Pseudomonadota</taxon>
        <taxon>Betaproteobacteria</taxon>
        <taxon>Burkholderiales</taxon>
        <taxon>Alcaligenaceae</taxon>
        <taxon>Pigmentiphaga</taxon>
    </lineage>
</organism>
<dbReference type="Pfam" id="PF00884">
    <property type="entry name" value="Sulfatase"/>
    <property type="match status" value="1"/>
</dbReference>
<dbReference type="InterPro" id="IPR017850">
    <property type="entry name" value="Alkaline_phosphatase_core_sf"/>
</dbReference>
<name>A0A4Q7NHA4_9BURK</name>
<dbReference type="RefSeq" id="WP_242621295.1">
    <property type="nucleotide sequence ID" value="NZ_SGXC01000001.1"/>
</dbReference>
<evidence type="ECO:0000313" key="5">
    <source>
        <dbReference type="Proteomes" id="UP000292445"/>
    </source>
</evidence>
<accession>A0A4Q7NHA4</accession>
<evidence type="ECO:0000313" key="4">
    <source>
        <dbReference type="EMBL" id="RZS84223.1"/>
    </source>
</evidence>
<dbReference type="PANTHER" id="PTHR45953">
    <property type="entry name" value="IDURONATE 2-SULFATASE"/>
    <property type="match status" value="1"/>
</dbReference>
<evidence type="ECO:0000256" key="1">
    <source>
        <dbReference type="ARBA" id="ARBA00022723"/>
    </source>
</evidence>
<keyword evidence="1" id="KW-0479">Metal-binding</keyword>
<keyword evidence="2" id="KW-0378">Hydrolase</keyword>
<evidence type="ECO:0000256" key="2">
    <source>
        <dbReference type="ARBA" id="ARBA00022801"/>
    </source>
</evidence>
<feature type="domain" description="Sulfatase N-terminal" evidence="3">
    <location>
        <begin position="9"/>
        <end position="401"/>
    </location>
</feature>
<dbReference type="SUPFAM" id="SSF53649">
    <property type="entry name" value="Alkaline phosphatase-like"/>
    <property type="match status" value="1"/>
</dbReference>